<evidence type="ECO:0000313" key="2">
    <source>
        <dbReference type="Proteomes" id="UP000187609"/>
    </source>
</evidence>
<dbReference type="AlphaFoldDB" id="A0A1J6KXR5"/>
<proteinExistence type="predicted"/>
<sequence length="161" mass="18234">MLLMMMEGAMVLCGQRVLLRNPKIILLIESTIVLATGLHRIVEETQVKCDPPHGKMLACCRMVSADIFPKVVNVVLANISCHLDTVIDHIFSYHRDYLRIVTIGGTSVTNIVLNPNLKDKVLIEERSIVMNEIGQKTKVKDLFEILENFVWDPGKREQSSY</sequence>
<accession>A0A1J6KXR5</accession>
<gene>
    <name evidence="1" type="ORF">A4A49_29136</name>
</gene>
<protein>
    <submittedName>
        <fullName evidence="1">Uncharacterized protein</fullName>
    </submittedName>
</protein>
<evidence type="ECO:0000313" key="1">
    <source>
        <dbReference type="EMBL" id="OIT27483.1"/>
    </source>
</evidence>
<organism evidence="1 2">
    <name type="scientific">Nicotiana attenuata</name>
    <name type="common">Coyote tobacco</name>
    <dbReference type="NCBI Taxonomy" id="49451"/>
    <lineage>
        <taxon>Eukaryota</taxon>
        <taxon>Viridiplantae</taxon>
        <taxon>Streptophyta</taxon>
        <taxon>Embryophyta</taxon>
        <taxon>Tracheophyta</taxon>
        <taxon>Spermatophyta</taxon>
        <taxon>Magnoliopsida</taxon>
        <taxon>eudicotyledons</taxon>
        <taxon>Gunneridae</taxon>
        <taxon>Pentapetalae</taxon>
        <taxon>asterids</taxon>
        <taxon>lamiids</taxon>
        <taxon>Solanales</taxon>
        <taxon>Solanaceae</taxon>
        <taxon>Nicotianoideae</taxon>
        <taxon>Nicotianeae</taxon>
        <taxon>Nicotiana</taxon>
    </lineage>
</organism>
<dbReference type="EMBL" id="MJEQ01002391">
    <property type="protein sequence ID" value="OIT27483.1"/>
    <property type="molecule type" value="Genomic_DNA"/>
</dbReference>
<name>A0A1J6KXR5_NICAT</name>
<dbReference type="Proteomes" id="UP000187609">
    <property type="component" value="Unassembled WGS sequence"/>
</dbReference>
<dbReference type="Gramene" id="OIT27483">
    <property type="protein sequence ID" value="OIT27483"/>
    <property type="gene ID" value="A4A49_29136"/>
</dbReference>
<keyword evidence="2" id="KW-1185">Reference proteome</keyword>
<comment type="caution">
    <text evidence="1">The sequence shown here is derived from an EMBL/GenBank/DDBJ whole genome shotgun (WGS) entry which is preliminary data.</text>
</comment>
<reference evidence="1" key="1">
    <citation type="submission" date="2016-11" db="EMBL/GenBank/DDBJ databases">
        <title>The genome of Nicotiana attenuata.</title>
        <authorList>
            <person name="Xu S."/>
            <person name="Brockmoeller T."/>
            <person name="Gaquerel E."/>
            <person name="Navarro A."/>
            <person name="Kuhl H."/>
            <person name="Gase K."/>
            <person name="Ling Z."/>
            <person name="Zhou W."/>
            <person name="Kreitzer C."/>
            <person name="Stanke M."/>
            <person name="Tang H."/>
            <person name="Lyons E."/>
            <person name="Pandey P."/>
            <person name="Pandey S.P."/>
            <person name="Timmermann B."/>
            <person name="Baldwin I.T."/>
        </authorList>
    </citation>
    <scope>NUCLEOTIDE SEQUENCE [LARGE SCALE GENOMIC DNA]</scope>
    <source>
        <strain evidence="1">UT</strain>
    </source>
</reference>